<dbReference type="GO" id="GO:0031956">
    <property type="term" value="F:medium-chain fatty acid-CoA ligase activity"/>
    <property type="evidence" value="ECO:0007669"/>
    <property type="project" value="TreeGrafter"/>
</dbReference>
<dbReference type="InterPro" id="IPR025110">
    <property type="entry name" value="AMP-bd_C"/>
</dbReference>
<dbReference type="Pfam" id="PF13193">
    <property type="entry name" value="AMP-binding_C"/>
    <property type="match status" value="1"/>
</dbReference>
<dbReference type="AlphaFoldDB" id="A0AAV6YU20"/>
<evidence type="ECO:0000256" key="1">
    <source>
        <dbReference type="ARBA" id="ARBA00006432"/>
    </source>
</evidence>
<comment type="caution">
    <text evidence="4">The sequence shown here is derived from an EMBL/GenBank/DDBJ whole genome shotgun (WGS) entry which is preliminary data.</text>
</comment>
<dbReference type="InterPro" id="IPR045851">
    <property type="entry name" value="AMP-bd_C_sf"/>
</dbReference>
<evidence type="ECO:0000259" key="3">
    <source>
        <dbReference type="Pfam" id="PF13193"/>
    </source>
</evidence>
<dbReference type="GO" id="GO:0006631">
    <property type="term" value="P:fatty acid metabolic process"/>
    <property type="evidence" value="ECO:0007669"/>
    <property type="project" value="TreeGrafter"/>
</dbReference>
<sequence>MSGHPSNVGLRQCHVLSTRDVATMDEYGYCRIVGRCKDMIIRGGENIYPAEIEQFLHTHPKIMEAQVIGVKDERMGEEICAAIRVNANENLTPEEIKQYCKGQISHFKIPRYIVFVNGYPLTVSGKVSGYNKRCPAPKLNPHHLRSLN</sequence>
<evidence type="ECO:0000256" key="2">
    <source>
        <dbReference type="ARBA" id="ARBA00022598"/>
    </source>
</evidence>
<comment type="similarity">
    <text evidence="1">Belongs to the ATP-dependent AMP-binding enzyme family.</text>
</comment>
<protein>
    <recommendedName>
        <fullName evidence="3">AMP-binding enzyme C-terminal domain-containing protein</fullName>
    </recommendedName>
</protein>
<gene>
    <name evidence="4" type="ORF">GDO81_022615</name>
</gene>
<dbReference type="Gene3D" id="3.30.300.30">
    <property type="match status" value="1"/>
</dbReference>
<organism evidence="4 5">
    <name type="scientific">Engystomops pustulosus</name>
    <name type="common">Tungara frog</name>
    <name type="synonym">Physalaemus pustulosus</name>
    <dbReference type="NCBI Taxonomy" id="76066"/>
    <lineage>
        <taxon>Eukaryota</taxon>
        <taxon>Metazoa</taxon>
        <taxon>Chordata</taxon>
        <taxon>Craniata</taxon>
        <taxon>Vertebrata</taxon>
        <taxon>Euteleostomi</taxon>
        <taxon>Amphibia</taxon>
        <taxon>Batrachia</taxon>
        <taxon>Anura</taxon>
        <taxon>Neobatrachia</taxon>
        <taxon>Hyloidea</taxon>
        <taxon>Leptodactylidae</taxon>
        <taxon>Leiuperinae</taxon>
        <taxon>Engystomops</taxon>
    </lineage>
</organism>
<proteinExistence type="inferred from homology"/>
<dbReference type="SUPFAM" id="SSF56801">
    <property type="entry name" value="Acetyl-CoA synthetase-like"/>
    <property type="match status" value="1"/>
</dbReference>
<accession>A0AAV6YU20</accession>
<evidence type="ECO:0000313" key="5">
    <source>
        <dbReference type="Proteomes" id="UP000824782"/>
    </source>
</evidence>
<name>A0AAV6YU20_ENGPU</name>
<keyword evidence="2" id="KW-0436">Ligase</keyword>
<evidence type="ECO:0000313" key="4">
    <source>
        <dbReference type="EMBL" id="KAG8538460.1"/>
    </source>
</evidence>
<feature type="domain" description="AMP-binding enzyme C-terminal" evidence="3">
    <location>
        <begin position="51"/>
        <end position="126"/>
    </location>
</feature>
<dbReference type="PANTHER" id="PTHR43201:SF5">
    <property type="entry name" value="MEDIUM-CHAIN ACYL-COA LIGASE ACSF2, MITOCHONDRIAL"/>
    <property type="match status" value="1"/>
</dbReference>
<keyword evidence="5" id="KW-1185">Reference proteome</keyword>
<dbReference type="Proteomes" id="UP000824782">
    <property type="component" value="Unassembled WGS sequence"/>
</dbReference>
<dbReference type="PANTHER" id="PTHR43201">
    <property type="entry name" value="ACYL-COA SYNTHETASE"/>
    <property type="match status" value="1"/>
</dbReference>
<dbReference type="EMBL" id="WNYA01021020">
    <property type="protein sequence ID" value="KAG8538460.1"/>
    <property type="molecule type" value="Genomic_DNA"/>
</dbReference>
<dbReference type="FunFam" id="3.30.300.30:FF:000008">
    <property type="entry name" value="2,3-dihydroxybenzoate-AMP ligase"/>
    <property type="match status" value="1"/>
</dbReference>
<reference evidence="4" key="1">
    <citation type="thesis" date="2020" institute="ProQuest LLC" country="789 East Eisenhower Parkway, Ann Arbor, MI, USA">
        <title>Comparative Genomics and Chromosome Evolution.</title>
        <authorList>
            <person name="Mudd A.B."/>
        </authorList>
    </citation>
    <scope>NUCLEOTIDE SEQUENCE</scope>
    <source>
        <strain evidence="4">237g6f4</strain>
        <tissue evidence="4">Blood</tissue>
    </source>
</reference>